<proteinExistence type="inferred from homology"/>
<evidence type="ECO:0000256" key="1">
    <source>
        <dbReference type="ARBA" id="ARBA00009437"/>
    </source>
</evidence>
<evidence type="ECO:0000259" key="2">
    <source>
        <dbReference type="Pfam" id="PF03466"/>
    </source>
</evidence>
<organism evidence="3 4">
    <name type="scientific">Xenorhabdus cabanillasii</name>
    <dbReference type="NCBI Taxonomy" id="351673"/>
    <lineage>
        <taxon>Bacteria</taxon>
        <taxon>Pseudomonadati</taxon>
        <taxon>Pseudomonadota</taxon>
        <taxon>Gammaproteobacteria</taxon>
        <taxon>Enterobacterales</taxon>
        <taxon>Morganellaceae</taxon>
        <taxon>Xenorhabdus</taxon>
    </lineage>
</organism>
<dbReference type="Pfam" id="PF03466">
    <property type="entry name" value="LysR_substrate"/>
    <property type="match status" value="1"/>
</dbReference>
<comment type="similarity">
    <text evidence="1">Belongs to the LysR transcriptional regulatory family.</text>
</comment>
<feature type="domain" description="LysR substrate-binding" evidence="2">
    <location>
        <begin position="2"/>
        <end position="179"/>
    </location>
</feature>
<protein>
    <submittedName>
        <fullName evidence="3">LysR substrate binding domain-containing protein</fullName>
    </submittedName>
</protein>
<dbReference type="PANTHER" id="PTHR30537:SF26">
    <property type="entry name" value="GLYCINE CLEAVAGE SYSTEM TRANSCRIPTIONAL ACTIVATOR"/>
    <property type="match status" value="1"/>
</dbReference>
<accession>A0A3D9UNX9</accession>
<dbReference type="InterPro" id="IPR005119">
    <property type="entry name" value="LysR_subst-bd"/>
</dbReference>
<comment type="caution">
    <text evidence="3">The sequence shown here is derived from an EMBL/GenBank/DDBJ whole genome shotgun (WGS) entry which is preliminary data.</text>
</comment>
<dbReference type="SUPFAM" id="SSF53850">
    <property type="entry name" value="Periplasmic binding protein-like II"/>
    <property type="match status" value="1"/>
</dbReference>
<dbReference type="Proteomes" id="UP000256294">
    <property type="component" value="Unassembled WGS sequence"/>
</dbReference>
<name>A0A3D9UNX9_9GAMM</name>
<dbReference type="EMBL" id="QTUB01000001">
    <property type="protein sequence ID" value="REF26401.1"/>
    <property type="molecule type" value="Genomic_DNA"/>
</dbReference>
<dbReference type="InterPro" id="IPR058163">
    <property type="entry name" value="LysR-type_TF_proteobact-type"/>
</dbReference>
<dbReference type="Gene3D" id="3.40.190.10">
    <property type="entry name" value="Periplasmic binding protein-like II"/>
    <property type="match status" value="2"/>
</dbReference>
<keyword evidence="4" id="KW-1185">Reference proteome</keyword>
<sequence length="193" mass="22530">MELFRQTFPEITLYIHTSDTIISLEENNIDIAIRYGDTPDEQMTSYLLSEDSFTVVASPQLKINSLDDLLNFPLIHVKERRFPKYPVDWEKWRSIFGPSSLNVDEGVHFTDEVHAMQYVIAGQGVFISSRVIADDAINNGLLYQPLEQKLTGCRYYFIENKTGVKKEIITHFRKWLIEQIQLSKKQYITDNEF</sequence>
<dbReference type="GO" id="GO:0043565">
    <property type="term" value="F:sequence-specific DNA binding"/>
    <property type="evidence" value="ECO:0007669"/>
    <property type="project" value="TreeGrafter"/>
</dbReference>
<dbReference type="GO" id="GO:0003700">
    <property type="term" value="F:DNA-binding transcription factor activity"/>
    <property type="evidence" value="ECO:0007669"/>
    <property type="project" value="TreeGrafter"/>
</dbReference>
<evidence type="ECO:0000313" key="3">
    <source>
        <dbReference type="EMBL" id="REF26401.1"/>
    </source>
</evidence>
<gene>
    <name evidence="3" type="ORF">BDD26_1035</name>
</gene>
<dbReference type="AlphaFoldDB" id="A0A3D9UNX9"/>
<dbReference type="GO" id="GO:0006351">
    <property type="term" value="P:DNA-templated transcription"/>
    <property type="evidence" value="ECO:0007669"/>
    <property type="project" value="TreeGrafter"/>
</dbReference>
<dbReference type="PANTHER" id="PTHR30537">
    <property type="entry name" value="HTH-TYPE TRANSCRIPTIONAL REGULATOR"/>
    <property type="match status" value="1"/>
</dbReference>
<reference evidence="3 4" key="1">
    <citation type="submission" date="2018-08" db="EMBL/GenBank/DDBJ databases">
        <title>Genomic Encyclopedia of Archaeal and Bacterial Type Strains, Phase II (KMG-II): from individual species to whole genera.</title>
        <authorList>
            <person name="Goeker M."/>
        </authorList>
    </citation>
    <scope>NUCLEOTIDE SEQUENCE [LARGE SCALE GENOMIC DNA]</scope>
    <source>
        <strain evidence="3 4">DSM 17905</strain>
    </source>
</reference>
<evidence type="ECO:0000313" key="4">
    <source>
        <dbReference type="Proteomes" id="UP000256294"/>
    </source>
</evidence>